<keyword evidence="2" id="KW-1185">Reference proteome</keyword>
<dbReference type="Proteomes" id="UP000054721">
    <property type="component" value="Unassembled WGS sequence"/>
</dbReference>
<gene>
    <name evidence="1" type="ORF">T02_15407</name>
</gene>
<dbReference type="AlphaFoldDB" id="A0A0V1LGD2"/>
<accession>A0A0V1LGD2</accession>
<comment type="caution">
    <text evidence="1">The sequence shown here is derived from an EMBL/GenBank/DDBJ whole genome shotgun (WGS) entry which is preliminary data.</text>
</comment>
<proteinExistence type="predicted"/>
<dbReference type="EMBL" id="JYDW01000057">
    <property type="protein sequence ID" value="KRZ58423.1"/>
    <property type="molecule type" value="Genomic_DNA"/>
</dbReference>
<sequence length="132" mass="15563">MHSQIFDNFSFATKRVNFLDLMTGWMFHFIVPFLQPLLCGKIVKQQNLQLAHHQLLRIIQIYSANLKLKFEQLLQDLKVVLLQKSFLKPKLCCQLHATFILLSMFHQLTMQMLKLIAFCFTIVDREVLPSIK</sequence>
<name>A0A0V1LGD2_9BILA</name>
<protein>
    <submittedName>
        <fullName evidence="1">Uncharacterized protein</fullName>
    </submittedName>
</protein>
<organism evidence="1 2">
    <name type="scientific">Trichinella nativa</name>
    <dbReference type="NCBI Taxonomy" id="6335"/>
    <lineage>
        <taxon>Eukaryota</taxon>
        <taxon>Metazoa</taxon>
        <taxon>Ecdysozoa</taxon>
        <taxon>Nematoda</taxon>
        <taxon>Enoplea</taxon>
        <taxon>Dorylaimia</taxon>
        <taxon>Trichinellida</taxon>
        <taxon>Trichinellidae</taxon>
        <taxon>Trichinella</taxon>
    </lineage>
</organism>
<evidence type="ECO:0000313" key="1">
    <source>
        <dbReference type="EMBL" id="KRZ58423.1"/>
    </source>
</evidence>
<reference evidence="1 2" key="1">
    <citation type="submission" date="2015-05" db="EMBL/GenBank/DDBJ databases">
        <title>Evolution of Trichinella species and genotypes.</title>
        <authorList>
            <person name="Korhonen P.K."/>
            <person name="Edoardo P."/>
            <person name="Giuseppe L.R."/>
            <person name="Gasser R.B."/>
        </authorList>
    </citation>
    <scope>NUCLEOTIDE SEQUENCE [LARGE SCALE GENOMIC DNA]</scope>
    <source>
        <strain evidence="1">ISS10</strain>
    </source>
</reference>
<evidence type="ECO:0000313" key="2">
    <source>
        <dbReference type="Proteomes" id="UP000054721"/>
    </source>
</evidence>
<dbReference type="OrthoDB" id="10415915at2759"/>